<dbReference type="PRINTS" id="PR01264">
    <property type="entry name" value="MECHCHANNEL"/>
</dbReference>
<dbReference type="InterPro" id="IPR036019">
    <property type="entry name" value="MscL_channel"/>
</dbReference>
<evidence type="ECO:0000256" key="8">
    <source>
        <dbReference type="ARBA" id="ARBA00023303"/>
    </source>
</evidence>
<reference evidence="11 12" key="1">
    <citation type="submission" date="2021-05" db="EMBL/GenBank/DDBJ databases">
        <title>Novel species in genus Cellulomonas.</title>
        <authorList>
            <person name="Zhang G."/>
        </authorList>
    </citation>
    <scope>NUCLEOTIDE SEQUENCE [LARGE SCALE GENOMIC DNA]</scope>
    <source>
        <strain evidence="12">zg-ZUI157</strain>
    </source>
</reference>
<accession>A0ABX8GL41</accession>
<feature type="region of interest" description="Disordered" evidence="10">
    <location>
        <begin position="167"/>
        <end position="209"/>
    </location>
</feature>
<evidence type="ECO:0000256" key="3">
    <source>
        <dbReference type="ARBA" id="ARBA00022475"/>
    </source>
</evidence>
<evidence type="ECO:0000313" key="11">
    <source>
        <dbReference type="EMBL" id="QWC16839.1"/>
    </source>
</evidence>
<keyword evidence="12" id="KW-1185">Reference proteome</keyword>
<organism evidence="11 12">
    <name type="scientific">Cellulomonas dongxiuzhuiae</name>
    <dbReference type="NCBI Taxonomy" id="2819979"/>
    <lineage>
        <taxon>Bacteria</taxon>
        <taxon>Bacillati</taxon>
        <taxon>Actinomycetota</taxon>
        <taxon>Actinomycetes</taxon>
        <taxon>Micrococcales</taxon>
        <taxon>Cellulomonadaceae</taxon>
        <taxon>Cellulomonas</taxon>
    </lineage>
</organism>
<keyword evidence="6 9" id="KW-0406">Ion transport</keyword>
<comment type="function">
    <text evidence="9">Channel that opens in response to stretch forces in the membrane lipid bilayer. May participate in the regulation of osmotic pressure changes within the cell.</text>
</comment>
<protein>
    <recommendedName>
        <fullName evidence="9">Large-conductance mechanosensitive channel</fullName>
    </recommendedName>
</protein>
<evidence type="ECO:0000256" key="2">
    <source>
        <dbReference type="ARBA" id="ARBA00022448"/>
    </source>
</evidence>
<dbReference type="InterPro" id="IPR037673">
    <property type="entry name" value="MSC/AndL"/>
</dbReference>
<evidence type="ECO:0000256" key="9">
    <source>
        <dbReference type="HAMAP-Rule" id="MF_00115"/>
    </source>
</evidence>
<comment type="similarity">
    <text evidence="9">Belongs to the MscL family.</text>
</comment>
<evidence type="ECO:0000256" key="10">
    <source>
        <dbReference type="SAM" id="MobiDB-lite"/>
    </source>
</evidence>
<dbReference type="NCBIfam" id="TIGR00220">
    <property type="entry name" value="mscL"/>
    <property type="match status" value="1"/>
</dbReference>
<sequence>MSENRRDGQRGAGHRLRSVGDSPQVKGLAKVLQGFKDFISRGNAVELAVGVVVGAAFTQVIDALQNALISPLVGWIFGKPNLDDLWNIGPYTWNGDIADTAEPIMVGVILNALVQFLITAAAIYFLIVLPLNALAARRKKGQEDEPTSPSEDILLLQEIRDLLSQQVSPAIANDTTGSPGDPGTLPPAPPAPSGPAVPPAGPPSIPPGT</sequence>
<proteinExistence type="inferred from homology"/>
<feature type="transmembrane region" description="Helical" evidence="9">
    <location>
        <begin position="44"/>
        <end position="61"/>
    </location>
</feature>
<dbReference type="HAMAP" id="MF_00115">
    <property type="entry name" value="MscL"/>
    <property type="match status" value="1"/>
</dbReference>
<dbReference type="InterPro" id="IPR001185">
    <property type="entry name" value="MS_channel"/>
</dbReference>
<keyword evidence="7 9" id="KW-0472">Membrane</keyword>
<keyword evidence="5 9" id="KW-1133">Transmembrane helix</keyword>
<comment type="subunit">
    <text evidence="9">Homopentamer.</text>
</comment>
<dbReference type="PANTHER" id="PTHR30266">
    <property type="entry name" value="MECHANOSENSITIVE CHANNEL MSCL"/>
    <property type="match status" value="1"/>
</dbReference>
<dbReference type="EMBL" id="CP076023">
    <property type="protein sequence ID" value="QWC16839.1"/>
    <property type="molecule type" value="Genomic_DNA"/>
</dbReference>
<evidence type="ECO:0000256" key="4">
    <source>
        <dbReference type="ARBA" id="ARBA00022692"/>
    </source>
</evidence>
<feature type="transmembrane region" description="Helical" evidence="9">
    <location>
        <begin position="104"/>
        <end position="131"/>
    </location>
</feature>
<dbReference type="PANTHER" id="PTHR30266:SF2">
    <property type="entry name" value="LARGE-CONDUCTANCE MECHANOSENSITIVE CHANNEL"/>
    <property type="match status" value="1"/>
</dbReference>
<keyword evidence="8 9" id="KW-0407">Ion channel</keyword>
<feature type="compositionally biased region" description="Polar residues" evidence="10">
    <location>
        <begin position="167"/>
        <end position="177"/>
    </location>
</feature>
<dbReference type="Gene3D" id="1.10.1200.120">
    <property type="entry name" value="Large-conductance mechanosensitive channel, MscL, domain 1"/>
    <property type="match status" value="1"/>
</dbReference>
<evidence type="ECO:0000256" key="5">
    <source>
        <dbReference type="ARBA" id="ARBA00022989"/>
    </source>
</evidence>
<evidence type="ECO:0000256" key="1">
    <source>
        <dbReference type="ARBA" id="ARBA00004141"/>
    </source>
</evidence>
<keyword evidence="4 9" id="KW-0812">Transmembrane</keyword>
<keyword evidence="3 9" id="KW-1003">Cell membrane</keyword>
<feature type="compositionally biased region" description="Pro residues" evidence="10">
    <location>
        <begin position="184"/>
        <end position="209"/>
    </location>
</feature>
<evidence type="ECO:0000313" key="12">
    <source>
        <dbReference type="Proteomes" id="UP000679335"/>
    </source>
</evidence>
<comment type="subcellular location">
    <subcellularLocation>
        <location evidence="9">Cell membrane</location>
        <topology evidence="9">Multi-pass membrane protein</topology>
    </subcellularLocation>
    <subcellularLocation>
        <location evidence="1">Membrane</location>
        <topology evidence="1">Multi-pass membrane protein</topology>
    </subcellularLocation>
</comment>
<evidence type="ECO:0000256" key="7">
    <source>
        <dbReference type="ARBA" id="ARBA00023136"/>
    </source>
</evidence>
<feature type="region of interest" description="Disordered" evidence="10">
    <location>
        <begin position="1"/>
        <end position="21"/>
    </location>
</feature>
<dbReference type="Pfam" id="PF01741">
    <property type="entry name" value="MscL"/>
    <property type="match status" value="1"/>
</dbReference>
<dbReference type="Proteomes" id="UP000679335">
    <property type="component" value="Chromosome"/>
</dbReference>
<evidence type="ECO:0000256" key="6">
    <source>
        <dbReference type="ARBA" id="ARBA00023065"/>
    </source>
</evidence>
<dbReference type="SUPFAM" id="SSF81330">
    <property type="entry name" value="Gated mechanosensitive channel"/>
    <property type="match status" value="1"/>
</dbReference>
<gene>
    <name evidence="9 11" type="primary">mscL</name>
    <name evidence="11" type="ORF">KKR89_04150</name>
</gene>
<keyword evidence="2 9" id="KW-0813">Transport</keyword>
<name>A0ABX8GL41_9CELL</name>